<dbReference type="GO" id="GO:0016491">
    <property type="term" value="F:oxidoreductase activity"/>
    <property type="evidence" value="ECO:0007669"/>
    <property type="project" value="UniProtKB-KW"/>
</dbReference>
<evidence type="ECO:0000313" key="4">
    <source>
        <dbReference type="EMBL" id="PMD18072.1"/>
    </source>
</evidence>
<keyword evidence="3" id="KW-0472">Membrane</keyword>
<organism evidence="4 5">
    <name type="scientific">Hyaloscypha hepaticicola</name>
    <dbReference type="NCBI Taxonomy" id="2082293"/>
    <lineage>
        <taxon>Eukaryota</taxon>
        <taxon>Fungi</taxon>
        <taxon>Dikarya</taxon>
        <taxon>Ascomycota</taxon>
        <taxon>Pezizomycotina</taxon>
        <taxon>Leotiomycetes</taxon>
        <taxon>Helotiales</taxon>
        <taxon>Hyaloscyphaceae</taxon>
        <taxon>Hyaloscypha</taxon>
    </lineage>
</organism>
<dbReference type="InterPro" id="IPR051609">
    <property type="entry name" value="NmrA/Isoflavone_reductase-like"/>
</dbReference>
<evidence type="ECO:0000256" key="3">
    <source>
        <dbReference type="SAM" id="Phobius"/>
    </source>
</evidence>
<dbReference type="Proteomes" id="UP000235672">
    <property type="component" value="Unassembled WGS sequence"/>
</dbReference>
<name>A0A2J6PVK8_9HELO</name>
<keyword evidence="3" id="KW-0812">Transmembrane</keyword>
<dbReference type="OrthoDB" id="9974981at2759"/>
<keyword evidence="5" id="KW-1185">Reference proteome</keyword>
<dbReference type="PANTHER" id="PTHR47706">
    <property type="entry name" value="NMRA-LIKE FAMILY PROTEIN"/>
    <property type="match status" value="1"/>
</dbReference>
<evidence type="ECO:0000313" key="5">
    <source>
        <dbReference type="Proteomes" id="UP000235672"/>
    </source>
</evidence>
<sequence length="179" mass="20077">MAKIRKYLQEQAKAGNLTWIVLAIGAFLEFILMAPDFINIVERKMNFYDMGYNRISSTSMPNVGKAIAVILKNSDFTKYKILLDINQVDSRTMLKDNLKQLSAGDFSTPVILKMVAATAFAGDGYGSAYNQPDNDLLDIKKMEAGELKKTSLQLSLDRAGALRLCREKWKRRQVEISGS</sequence>
<keyword evidence="1" id="KW-0521">NADP</keyword>
<proteinExistence type="predicted"/>
<evidence type="ECO:0000256" key="2">
    <source>
        <dbReference type="ARBA" id="ARBA00023002"/>
    </source>
</evidence>
<dbReference type="EMBL" id="KZ613496">
    <property type="protein sequence ID" value="PMD18072.1"/>
    <property type="molecule type" value="Genomic_DNA"/>
</dbReference>
<protein>
    <submittedName>
        <fullName evidence="4">Uncharacterized protein</fullName>
    </submittedName>
</protein>
<keyword evidence="3" id="KW-1133">Transmembrane helix</keyword>
<dbReference type="PANTHER" id="PTHR47706:SF1">
    <property type="entry name" value="CIPA-LIKE, PUTATIVE (AFU_ORTHOLOGUE AFUA_1G12460)-RELATED"/>
    <property type="match status" value="1"/>
</dbReference>
<evidence type="ECO:0000256" key="1">
    <source>
        <dbReference type="ARBA" id="ARBA00022857"/>
    </source>
</evidence>
<reference evidence="4 5" key="1">
    <citation type="submission" date="2016-05" db="EMBL/GenBank/DDBJ databases">
        <title>A degradative enzymes factory behind the ericoid mycorrhizal symbiosis.</title>
        <authorList>
            <consortium name="DOE Joint Genome Institute"/>
            <person name="Martino E."/>
            <person name="Morin E."/>
            <person name="Grelet G."/>
            <person name="Kuo A."/>
            <person name="Kohler A."/>
            <person name="Daghino S."/>
            <person name="Barry K."/>
            <person name="Choi C."/>
            <person name="Cichocki N."/>
            <person name="Clum A."/>
            <person name="Copeland A."/>
            <person name="Hainaut M."/>
            <person name="Haridas S."/>
            <person name="Labutti K."/>
            <person name="Lindquist E."/>
            <person name="Lipzen A."/>
            <person name="Khouja H.-R."/>
            <person name="Murat C."/>
            <person name="Ohm R."/>
            <person name="Olson A."/>
            <person name="Spatafora J."/>
            <person name="Veneault-Fourrey C."/>
            <person name="Henrissat B."/>
            <person name="Grigoriev I."/>
            <person name="Martin F."/>
            <person name="Perotto S."/>
        </authorList>
    </citation>
    <scope>NUCLEOTIDE SEQUENCE [LARGE SCALE GENOMIC DNA]</scope>
    <source>
        <strain evidence="4 5">UAMH 7357</strain>
    </source>
</reference>
<accession>A0A2J6PVK8</accession>
<dbReference type="STRING" id="1745343.A0A2J6PVK8"/>
<dbReference type="AlphaFoldDB" id="A0A2J6PVK8"/>
<feature type="transmembrane region" description="Helical" evidence="3">
    <location>
        <begin position="17"/>
        <end position="38"/>
    </location>
</feature>
<keyword evidence="2" id="KW-0560">Oxidoreductase</keyword>
<gene>
    <name evidence="4" type="ORF">NA56DRAFT_751775</name>
</gene>